<dbReference type="InterPro" id="IPR036439">
    <property type="entry name" value="Dockerin_dom_sf"/>
</dbReference>
<dbReference type="AlphaFoldDB" id="A0A855X373"/>
<dbReference type="SUPFAM" id="SSF63446">
    <property type="entry name" value="Type I dockerin domain"/>
    <property type="match status" value="1"/>
</dbReference>
<comment type="caution">
    <text evidence="1">The sequence shown here is derived from an EMBL/GenBank/DDBJ whole genome shotgun (WGS) entry which is preliminary data.</text>
</comment>
<dbReference type="Gene3D" id="2.60.40.420">
    <property type="entry name" value="Cupredoxins - blue copper proteins"/>
    <property type="match status" value="1"/>
</dbReference>
<protein>
    <recommendedName>
        <fullName evidence="3">Dockerin domain-containing protein</fullName>
    </recommendedName>
</protein>
<reference evidence="1 2" key="1">
    <citation type="journal article" date="2018" name="ISME J.">
        <title>A methanotrophic archaeon couples anaerobic oxidation of methane to Fe(III) reduction.</title>
        <authorList>
            <person name="Cai C."/>
            <person name="Leu A.O."/>
            <person name="Xie G.J."/>
            <person name="Guo J."/>
            <person name="Feng Y."/>
            <person name="Zhao J.X."/>
            <person name="Tyson G.W."/>
            <person name="Yuan Z."/>
            <person name="Hu S."/>
        </authorList>
    </citation>
    <scope>NUCLEOTIDE SEQUENCE [LARGE SCALE GENOMIC DNA]</scope>
    <source>
        <strain evidence="1">FeB_12</strain>
    </source>
</reference>
<evidence type="ECO:0000313" key="2">
    <source>
        <dbReference type="Proteomes" id="UP000250918"/>
    </source>
</evidence>
<sequence length="188" mass="19416">MLKSYITAAGIAAIFIGGVAHDVRATIHTINMSGFSFSPLNTAVHYGDTVRWHNLSGVHTSTSDIGAPKVWTSGTMSSGQDFDVVFVAGDGPGPFSYHCEFHVDLGMVDTIRIAPASCCTGKRGNVNMAGIVDLSDLSALVSYLTGGGFVLPCVDAANVNAAGIVDLSDLSALVSYLTGGGFDLPNCP</sequence>
<accession>A0A855X373</accession>
<dbReference type="Gene3D" id="1.10.1330.10">
    <property type="entry name" value="Dockerin domain"/>
    <property type="match status" value="1"/>
</dbReference>
<organism evidence="1 2">
    <name type="scientific">candidate division GN15 bacterium</name>
    <dbReference type="NCBI Taxonomy" id="2072418"/>
    <lineage>
        <taxon>Bacteria</taxon>
        <taxon>candidate division GN15</taxon>
    </lineage>
</organism>
<dbReference type="Proteomes" id="UP000250918">
    <property type="component" value="Unassembled WGS sequence"/>
</dbReference>
<dbReference type="InterPro" id="IPR008972">
    <property type="entry name" value="Cupredoxin"/>
</dbReference>
<name>A0A855X373_9BACT</name>
<evidence type="ECO:0008006" key="3">
    <source>
        <dbReference type="Google" id="ProtNLM"/>
    </source>
</evidence>
<proteinExistence type="predicted"/>
<gene>
    <name evidence="1" type="ORF">C3F09_11695</name>
</gene>
<dbReference type="SUPFAM" id="SSF49503">
    <property type="entry name" value="Cupredoxins"/>
    <property type="match status" value="1"/>
</dbReference>
<evidence type="ECO:0000313" key="1">
    <source>
        <dbReference type="EMBL" id="PWB68410.1"/>
    </source>
</evidence>
<dbReference type="GO" id="GO:0000272">
    <property type="term" value="P:polysaccharide catabolic process"/>
    <property type="evidence" value="ECO:0007669"/>
    <property type="project" value="InterPro"/>
</dbReference>
<dbReference type="EMBL" id="PQAP01000202">
    <property type="protein sequence ID" value="PWB68410.1"/>
    <property type="molecule type" value="Genomic_DNA"/>
</dbReference>